<dbReference type="PANTHER" id="PTHR43099">
    <property type="entry name" value="UPF0053 PROTEIN YRKA"/>
    <property type="match status" value="1"/>
</dbReference>
<accession>A0A6J4R531</accession>
<dbReference type="InterPro" id="IPR002550">
    <property type="entry name" value="CNNM"/>
</dbReference>
<keyword evidence="8 10" id="KW-0472">Membrane</keyword>
<dbReference type="CDD" id="cd04590">
    <property type="entry name" value="CBS_pair_CorC_HlyC_assoc"/>
    <property type="match status" value="1"/>
</dbReference>
<dbReference type="Gene3D" id="3.30.465.10">
    <property type="match status" value="1"/>
</dbReference>
<organism evidence="14">
    <name type="scientific">uncultured Rubrobacteraceae bacterium</name>
    <dbReference type="NCBI Taxonomy" id="349277"/>
    <lineage>
        <taxon>Bacteria</taxon>
        <taxon>Bacillati</taxon>
        <taxon>Actinomycetota</taxon>
        <taxon>Rubrobacteria</taxon>
        <taxon>Rubrobacterales</taxon>
        <taxon>Rubrobacteraceae</taxon>
        <taxon>environmental samples</taxon>
    </lineage>
</organism>
<dbReference type="PROSITE" id="PS51846">
    <property type="entry name" value="CNNM"/>
    <property type="match status" value="1"/>
</dbReference>
<evidence type="ECO:0000256" key="4">
    <source>
        <dbReference type="ARBA" id="ARBA00022692"/>
    </source>
</evidence>
<feature type="transmembrane region" description="Helical" evidence="11">
    <location>
        <begin position="106"/>
        <end position="128"/>
    </location>
</feature>
<dbReference type="Pfam" id="PF00571">
    <property type="entry name" value="CBS"/>
    <property type="match status" value="2"/>
</dbReference>
<keyword evidence="3" id="KW-1003">Cell membrane</keyword>
<dbReference type="PANTHER" id="PTHR43099:SF5">
    <property type="entry name" value="HLYC_CORC FAMILY TRANSPORTER"/>
    <property type="match status" value="1"/>
</dbReference>
<dbReference type="InterPro" id="IPR051676">
    <property type="entry name" value="UPF0053_domain"/>
</dbReference>
<evidence type="ECO:0000313" key="14">
    <source>
        <dbReference type="EMBL" id="CAA9461706.1"/>
    </source>
</evidence>
<dbReference type="InterPro" id="IPR046342">
    <property type="entry name" value="CBS_dom_sf"/>
</dbReference>
<keyword evidence="6 10" id="KW-1133">Transmembrane helix</keyword>
<evidence type="ECO:0000256" key="3">
    <source>
        <dbReference type="ARBA" id="ARBA00022475"/>
    </source>
</evidence>
<dbReference type="GO" id="GO:0005886">
    <property type="term" value="C:plasma membrane"/>
    <property type="evidence" value="ECO:0007669"/>
    <property type="project" value="UniProtKB-SubCell"/>
</dbReference>
<dbReference type="GO" id="GO:0050660">
    <property type="term" value="F:flavin adenine dinucleotide binding"/>
    <property type="evidence" value="ECO:0007669"/>
    <property type="project" value="InterPro"/>
</dbReference>
<sequence>MESIAVSGLLLFAALLLVALNGLFVAAEFAFVKIRSSKVDEMVQEGKSSAGIVKEAVGNLDGYLAVCQLGITISSLGLGALGEPAIATLIEPLLEPLGISDSTLHLISFVVGFGIITFLHVVFGELAAKSFAIAKPEGTSRFVAPFMKFFYYAFWPGVWLFNGTANAFVRMFGVPPASETEEAHSEEELRLIIGQSTNQGILKEDEEGMLRAVIQLEETRAREIMVPRPNVESLPAEMKLDELFSVVAEGNHTRYPLFEDDAGDRIVGMVHAKDVLRAAKEAGDLDAAVTARDLKRDVLTIPENRSVDKILKDLRAQGLQMAVVIDEWGSFEGLLTIEDIVEEIVGEIRDEFDEEGMAIQEHDGGYSIDGRVPIRDVNETLGSGFQSEDFDTVGGLVLGHLGRAPEVGDEFTLDSHVFRVDAVDGARVALVMVRKERS</sequence>
<evidence type="ECO:0000256" key="6">
    <source>
        <dbReference type="ARBA" id="ARBA00022989"/>
    </source>
</evidence>
<feature type="transmembrane region" description="Helical" evidence="11">
    <location>
        <begin position="149"/>
        <end position="169"/>
    </location>
</feature>
<evidence type="ECO:0000256" key="9">
    <source>
        <dbReference type="PROSITE-ProRule" id="PRU00703"/>
    </source>
</evidence>
<reference evidence="14" key="1">
    <citation type="submission" date="2020-02" db="EMBL/GenBank/DDBJ databases">
        <authorList>
            <person name="Meier V. D."/>
        </authorList>
    </citation>
    <scope>NUCLEOTIDE SEQUENCE</scope>
    <source>
        <strain evidence="14">AVDCRST_MAG28</strain>
    </source>
</reference>
<dbReference type="PROSITE" id="PS51371">
    <property type="entry name" value="CBS"/>
    <property type="match status" value="2"/>
</dbReference>
<comment type="subcellular location">
    <subcellularLocation>
        <location evidence="1">Cell membrane</location>
        <topology evidence="1">Multi-pass membrane protein</topology>
    </subcellularLocation>
</comment>
<evidence type="ECO:0000259" key="13">
    <source>
        <dbReference type="PROSITE" id="PS51846"/>
    </source>
</evidence>
<feature type="domain" description="CNNM transmembrane" evidence="13">
    <location>
        <begin position="3"/>
        <end position="206"/>
    </location>
</feature>
<dbReference type="Pfam" id="PF01595">
    <property type="entry name" value="CNNM"/>
    <property type="match status" value="1"/>
</dbReference>
<feature type="domain" description="CBS" evidence="12">
    <location>
        <begin position="225"/>
        <end position="285"/>
    </location>
</feature>
<dbReference type="InterPro" id="IPR000644">
    <property type="entry name" value="CBS_dom"/>
</dbReference>
<evidence type="ECO:0000259" key="12">
    <source>
        <dbReference type="PROSITE" id="PS51371"/>
    </source>
</evidence>
<dbReference type="Pfam" id="PF03471">
    <property type="entry name" value="CorC_HlyC"/>
    <property type="match status" value="1"/>
</dbReference>
<dbReference type="InterPro" id="IPR044751">
    <property type="entry name" value="Ion_transp-like_CBS"/>
</dbReference>
<gene>
    <name evidence="14" type="ORF">AVDCRST_MAG28-3382</name>
</gene>
<evidence type="ECO:0000256" key="7">
    <source>
        <dbReference type="ARBA" id="ARBA00023122"/>
    </source>
</evidence>
<dbReference type="InterPro" id="IPR036318">
    <property type="entry name" value="FAD-bd_PCMH-like_sf"/>
</dbReference>
<dbReference type="InterPro" id="IPR005170">
    <property type="entry name" value="Transptr-assoc_dom"/>
</dbReference>
<name>A0A6J4R531_9ACTN</name>
<evidence type="ECO:0000256" key="5">
    <source>
        <dbReference type="ARBA" id="ARBA00022737"/>
    </source>
</evidence>
<dbReference type="InterPro" id="IPR016169">
    <property type="entry name" value="FAD-bd_PCMH_sub2"/>
</dbReference>
<keyword evidence="4 10" id="KW-0812">Transmembrane</keyword>
<proteinExistence type="inferred from homology"/>
<evidence type="ECO:0000256" key="2">
    <source>
        <dbReference type="ARBA" id="ARBA00006337"/>
    </source>
</evidence>
<dbReference type="SMART" id="SM01091">
    <property type="entry name" value="CorC_HlyC"/>
    <property type="match status" value="1"/>
</dbReference>
<keyword evidence="7 9" id="KW-0129">CBS domain</keyword>
<protein>
    <submittedName>
        <fullName evidence="14">Hemolysins and related proteins containing CBS domains</fullName>
    </submittedName>
</protein>
<dbReference type="FunFam" id="3.10.580.10:FF:000002">
    <property type="entry name" value="Magnesium/cobalt efflux protein CorC"/>
    <property type="match status" value="1"/>
</dbReference>
<dbReference type="EMBL" id="CADCVE010000088">
    <property type="protein sequence ID" value="CAA9461706.1"/>
    <property type="molecule type" value="Genomic_DNA"/>
</dbReference>
<comment type="similarity">
    <text evidence="2">Belongs to the UPF0053 family.</text>
</comment>
<evidence type="ECO:0000256" key="8">
    <source>
        <dbReference type="ARBA" id="ARBA00023136"/>
    </source>
</evidence>
<evidence type="ECO:0000256" key="10">
    <source>
        <dbReference type="PROSITE-ProRule" id="PRU01193"/>
    </source>
</evidence>
<evidence type="ECO:0000256" key="11">
    <source>
        <dbReference type="SAM" id="Phobius"/>
    </source>
</evidence>
<dbReference type="SUPFAM" id="SSF54631">
    <property type="entry name" value="CBS-domain pair"/>
    <property type="match status" value="1"/>
</dbReference>
<keyword evidence="5" id="KW-0677">Repeat</keyword>
<dbReference type="SUPFAM" id="SSF56176">
    <property type="entry name" value="FAD-binding/transporter-associated domain-like"/>
    <property type="match status" value="1"/>
</dbReference>
<feature type="domain" description="CBS" evidence="12">
    <location>
        <begin position="294"/>
        <end position="351"/>
    </location>
</feature>
<dbReference type="SMART" id="SM00116">
    <property type="entry name" value="CBS"/>
    <property type="match status" value="2"/>
</dbReference>
<dbReference type="AlphaFoldDB" id="A0A6J4R531"/>
<dbReference type="Gene3D" id="3.10.580.10">
    <property type="entry name" value="CBS-domain"/>
    <property type="match status" value="1"/>
</dbReference>
<evidence type="ECO:0000256" key="1">
    <source>
        <dbReference type="ARBA" id="ARBA00004651"/>
    </source>
</evidence>